<organism evidence="1">
    <name type="scientific">Anaerobacillus isosaccharinicus</name>
    <dbReference type="NCBI Taxonomy" id="1532552"/>
    <lineage>
        <taxon>Bacteria</taxon>
        <taxon>Bacillati</taxon>
        <taxon>Bacillota</taxon>
        <taxon>Bacilli</taxon>
        <taxon>Bacillales</taxon>
        <taxon>Bacillaceae</taxon>
        <taxon>Anaerobacillus</taxon>
    </lineage>
</organism>
<proteinExistence type="predicted"/>
<comment type="caution">
    <text evidence="1">The sequence shown here is derived from an EMBL/GenBank/DDBJ whole genome shotgun (WGS) entry which is preliminary data.</text>
</comment>
<accession>A0A1S2LUG5</accession>
<dbReference type="AlphaFoldDB" id="A0A1S2LUG5"/>
<evidence type="ECO:0000313" key="1">
    <source>
        <dbReference type="EMBL" id="OIJ15307.1"/>
    </source>
</evidence>
<name>A0A1S2LUG5_9BACI</name>
<dbReference type="OrthoDB" id="2974487at2"/>
<protein>
    <submittedName>
        <fullName evidence="1">Uncharacterized protein</fullName>
    </submittedName>
</protein>
<sequence length="72" mass="7934">MKRFVLAIYICSLLIVTACGNEKQDSIGIVDFQLIPNETDIIAIHVGGVDEDGVSTDETNITIEEKQKIKKV</sequence>
<gene>
    <name evidence="1" type="ORF">AWH56_11925</name>
</gene>
<dbReference type="EMBL" id="LQXD01000108">
    <property type="protein sequence ID" value="OIJ15307.1"/>
    <property type="molecule type" value="Genomic_DNA"/>
</dbReference>
<reference evidence="1" key="1">
    <citation type="submission" date="2016-10" db="EMBL/GenBank/DDBJ databases">
        <title>Draft genome sequences of four alkaliphilic bacteria belonging to the Anaerobacillus genus.</title>
        <authorList>
            <person name="Bassil N.M."/>
            <person name="Lloyd J.R."/>
        </authorList>
    </citation>
    <scope>NUCLEOTIDE SEQUENCE [LARGE SCALE GENOMIC DNA]</scope>
    <source>
        <strain evidence="1">NB2006</strain>
    </source>
</reference>
<dbReference type="PROSITE" id="PS51257">
    <property type="entry name" value="PROKAR_LIPOPROTEIN"/>
    <property type="match status" value="1"/>
</dbReference>